<gene>
    <name evidence="1" type="ORF">SHEWBE_0064</name>
</gene>
<reference evidence="2" key="1">
    <citation type="submission" date="2018-06" db="EMBL/GenBank/DDBJ databases">
        <authorList>
            <person name="Cea G.-C."/>
            <person name="William W."/>
        </authorList>
    </citation>
    <scope>NUCLEOTIDE SEQUENCE [LARGE SCALE GENOMIC DNA]</scope>
    <source>
        <strain evidence="2">DB21MT-2</strain>
    </source>
</reference>
<evidence type="ECO:0000313" key="1">
    <source>
        <dbReference type="EMBL" id="SQH74065.1"/>
    </source>
</evidence>
<sequence length="59" mass="6960">MHKTKKLFCDSDSGFDTNVIKLIQNYDQVTKLQTKLKLKYLISSPYVKNINRNVYQTHP</sequence>
<protein>
    <submittedName>
        <fullName evidence="1">Uncharacterized protein</fullName>
    </submittedName>
</protein>
<name>A0A330LVZ1_9GAMM</name>
<dbReference type="KEGG" id="sbk:SHEWBE_0064"/>
<evidence type="ECO:0000313" key="2">
    <source>
        <dbReference type="Proteomes" id="UP000250123"/>
    </source>
</evidence>
<accession>A0A330LVZ1</accession>
<proteinExistence type="predicted"/>
<dbReference type="EMBL" id="LS483452">
    <property type="protein sequence ID" value="SQH74065.1"/>
    <property type="molecule type" value="Genomic_DNA"/>
</dbReference>
<organism evidence="1 2">
    <name type="scientific">Shewanella benthica</name>
    <dbReference type="NCBI Taxonomy" id="43661"/>
    <lineage>
        <taxon>Bacteria</taxon>
        <taxon>Pseudomonadati</taxon>
        <taxon>Pseudomonadota</taxon>
        <taxon>Gammaproteobacteria</taxon>
        <taxon>Alteromonadales</taxon>
        <taxon>Shewanellaceae</taxon>
        <taxon>Shewanella</taxon>
    </lineage>
</organism>
<dbReference type="AlphaFoldDB" id="A0A330LVZ1"/>
<dbReference type="Proteomes" id="UP000250123">
    <property type="component" value="Chromosome SHEWBE"/>
</dbReference>